<keyword evidence="1" id="KW-0812">Transmembrane</keyword>
<keyword evidence="1" id="KW-1133">Transmembrane helix</keyword>
<dbReference type="AlphaFoldDB" id="A0A504URV4"/>
<name>A0A504URV4_9HYPH</name>
<evidence type="ECO:0000313" key="2">
    <source>
        <dbReference type="EMBL" id="TPP09471.1"/>
    </source>
</evidence>
<accession>A0A504URV4</accession>
<proteinExistence type="predicted"/>
<gene>
    <name evidence="2" type="ORF">FJQ55_00925</name>
</gene>
<dbReference type="EMBL" id="VFYP01000001">
    <property type="protein sequence ID" value="TPP09471.1"/>
    <property type="molecule type" value="Genomic_DNA"/>
</dbReference>
<feature type="transmembrane region" description="Helical" evidence="1">
    <location>
        <begin position="65"/>
        <end position="89"/>
    </location>
</feature>
<evidence type="ECO:0000313" key="3">
    <source>
        <dbReference type="Proteomes" id="UP000316429"/>
    </source>
</evidence>
<protein>
    <submittedName>
        <fullName evidence="2">Uncharacterized protein</fullName>
    </submittedName>
</protein>
<dbReference type="RefSeq" id="WP_140825861.1">
    <property type="nucleotide sequence ID" value="NZ_VFYP01000001.1"/>
</dbReference>
<keyword evidence="1" id="KW-0472">Membrane</keyword>
<dbReference type="OrthoDB" id="8369058at2"/>
<dbReference type="Proteomes" id="UP000316429">
    <property type="component" value="Unassembled WGS sequence"/>
</dbReference>
<evidence type="ECO:0000256" key="1">
    <source>
        <dbReference type="SAM" id="Phobius"/>
    </source>
</evidence>
<keyword evidence="3" id="KW-1185">Reference proteome</keyword>
<comment type="caution">
    <text evidence="2">The sequence shown here is derived from an EMBL/GenBank/DDBJ whole genome shotgun (WGS) entry which is preliminary data.</text>
</comment>
<feature type="transmembrane region" description="Helical" evidence="1">
    <location>
        <begin position="21"/>
        <end position="45"/>
    </location>
</feature>
<sequence>MHRLSDEQTPEEARQDHWQMLGFLAVNAAMGASLGLCVAVSIFWLDLGGVGSLLSRSSSPILPALMMAIPLALTFAAAVTASAVMLMPYRKKKQR</sequence>
<organism evidence="2 3">
    <name type="scientific">Rhizobium glycinendophyticum</name>
    <dbReference type="NCBI Taxonomy" id="2589807"/>
    <lineage>
        <taxon>Bacteria</taxon>
        <taxon>Pseudomonadati</taxon>
        <taxon>Pseudomonadota</taxon>
        <taxon>Alphaproteobacteria</taxon>
        <taxon>Hyphomicrobiales</taxon>
        <taxon>Rhizobiaceae</taxon>
        <taxon>Rhizobium/Agrobacterium group</taxon>
        <taxon>Rhizobium</taxon>
    </lineage>
</organism>
<reference evidence="2 3" key="1">
    <citation type="submission" date="2019-06" db="EMBL/GenBank/DDBJ databases">
        <title>Rhizobium sp. CL12 isolated from roots of soybean.</title>
        <authorList>
            <person name="Wang C."/>
        </authorList>
    </citation>
    <scope>NUCLEOTIDE SEQUENCE [LARGE SCALE GENOMIC DNA]</scope>
    <source>
        <strain evidence="2 3">CL12</strain>
    </source>
</reference>